<sequence length="80" mass="8910">MQLKDYEFKTEFVGRLFREGKAEGKAEALLTVLGARGIEVSEEVRRRIEDATEPDLLDVWLGRAVGAERAEDVFGGQGRA</sequence>
<accession>A0A1M6KNY4</accession>
<dbReference type="RefSeq" id="WP_073379863.1">
    <property type="nucleotide sequence ID" value="NZ_FQZK01000007.1"/>
</dbReference>
<name>A0A1M6KNY4_9ACTN</name>
<gene>
    <name evidence="1" type="ORF">SAMN05421803_107249</name>
</gene>
<dbReference type="EMBL" id="FQZK01000007">
    <property type="protein sequence ID" value="SHJ60645.1"/>
    <property type="molecule type" value="Genomic_DNA"/>
</dbReference>
<dbReference type="OrthoDB" id="3207839at2"/>
<reference evidence="1 2" key="1">
    <citation type="submission" date="2016-11" db="EMBL/GenBank/DDBJ databases">
        <authorList>
            <person name="Jaros S."/>
            <person name="Januszkiewicz K."/>
            <person name="Wedrychowicz H."/>
        </authorList>
    </citation>
    <scope>NUCLEOTIDE SEQUENCE [LARGE SCALE GENOMIC DNA]</scope>
    <source>
        <strain evidence="1 2">CGMCC 4.5723</strain>
    </source>
</reference>
<keyword evidence="2" id="KW-1185">Reference proteome</keyword>
<proteinExistence type="predicted"/>
<dbReference type="Proteomes" id="UP000184452">
    <property type="component" value="Unassembled WGS sequence"/>
</dbReference>
<evidence type="ECO:0000313" key="2">
    <source>
        <dbReference type="Proteomes" id="UP000184452"/>
    </source>
</evidence>
<protein>
    <recommendedName>
        <fullName evidence="3">DUF4351 domain-containing protein</fullName>
    </recommendedName>
</protein>
<organism evidence="1 2">
    <name type="scientific">Nocardiopsis flavescens</name>
    <dbReference type="NCBI Taxonomy" id="758803"/>
    <lineage>
        <taxon>Bacteria</taxon>
        <taxon>Bacillati</taxon>
        <taxon>Actinomycetota</taxon>
        <taxon>Actinomycetes</taxon>
        <taxon>Streptosporangiales</taxon>
        <taxon>Nocardiopsidaceae</taxon>
        <taxon>Nocardiopsis</taxon>
    </lineage>
</organism>
<dbReference type="AlphaFoldDB" id="A0A1M6KNY4"/>
<evidence type="ECO:0000313" key="1">
    <source>
        <dbReference type="EMBL" id="SHJ60645.1"/>
    </source>
</evidence>
<evidence type="ECO:0008006" key="3">
    <source>
        <dbReference type="Google" id="ProtNLM"/>
    </source>
</evidence>